<dbReference type="Gene3D" id="3.20.20.80">
    <property type="entry name" value="Glycosidases"/>
    <property type="match status" value="1"/>
</dbReference>
<evidence type="ECO:0000313" key="6">
    <source>
        <dbReference type="Proteomes" id="UP000813463"/>
    </source>
</evidence>
<reference evidence="7" key="2">
    <citation type="submission" date="2025-08" db="UniProtKB">
        <authorList>
            <consortium name="RefSeq"/>
        </authorList>
    </citation>
    <scope>IDENTIFICATION</scope>
    <source>
        <tissue evidence="7">Leaf</tissue>
    </source>
</reference>
<dbReference type="KEGG" id="soe:110783813"/>
<accession>A0A9R0I7C1</accession>
<dbReference type="InterPro" id="IPR044965">
    <property type="entry name" value="Glyco_hydro_17_plant"/>
</dbReference>
<evidence type="ECO:0000256" key="2">
    <source>
        <dbReference type="ARBA" id="ARBA00022801"/>
    </source>
</evidence>
<evidence type="ECO:0000313" key="7">
    <source>
        <dbReference type="RefSeq" id="XP_021843892.1"/>
    </source>
</evidence>
<comment type="similarity">
    <text evidence="1 4">Belongs to the glycosyl hydrolase 17 family.</text>
</comment>
<dbReference type="FunFam" id="3.20.20.80:FF:000010">
    <property type="entry name" value="glucan endo-1,3-beta-glucosidase, basic"/>
    <property type="match status" value="1"/>
</dbReference>
<gene>
    <name evidence="7" type="primary">LOC110783813</name>
</gene>
<dbReference type="OrthoDB" id="941679at2759"/>
<dbReference type="GO" id="GO:0004553">
    <property type="term" value="F:hydrolase activity, hydrolyzing O-glycosyl compounds"/>
    <property type="evidence" value="ECO:0007669"/>
    <property type="project" value="InterPro"/>
</dbReference>
<keyword evidence="2" id="KW-0378">Hydrolase</keyword>
<keyword evidence="6" id="KW-1185">Reference proteome</keyword>
<evidence type="ECO:0000256" key="1">
    <source>
        <dbReference type="ARBA" id="ARBA00008773"/>
    </source>
</evidence>
<name>A0A9R0I7C1_SPIOL</name>
<protein>
    <submittedName>
        <fullName evidence="7">Glucan endo-1,3-beta-glucosidase</fullName>
    </submittedName>
</protein>
<organism evidence="6 7">
    <name type="scientific">Spinacia oleracea</name>
    <name type="common">Spinach</name>
    <dbReference type="NCBI Taxonomy" id="3562"/>
    <lineage>
        <taxon>Eukaryota</taxon>
        <taxon>Viridiplantae</taxon>
        <taxon>Streptophyta</taxon>
        <taxon>Embryophyta</taxon>
        <taxon>Tracheophyta</taxon>
        <taxon>Spermatophyta</taxon>
        <taxon>Magnoliopsida</taxon>
        <taxon>eudicotyledons</taxon>
        <taxon>Gunneridae</taxon>
        <taxon>Pentapetalae</taxon>
        <taxon>Caryophyllales</taxon>
        <taxon>Chenopodiaceae</taxon>
        <taxon>Chenopodioideae</taxon>
        <taxon>Anserineae</taxon>
        <taxon>Spinacia</taxon>
    </lineage>
</organism>
<proteinExistence type="inferred from homology"/>
<evidence type="ECO:0000256" key="4">
    <source>
        <dbReference type="RuleBase" id="RU004335"/>
    </source>
</evidence>
<dbReference type="GeneID" id="110783813"/>
<reference evidence="6" key="1">
    <citation type="journal article" date="2021" name="Nat. Commun.">
        <title>Genomic analyses provide insights into spinach domestication and the genetic basis of agronomic traits.</title>
        <authorList>
            <person name="Cai X."/>
            <person name="Sun X."/>
            <person name="Xu C."/>
            <person name="Sun H."/>
            <person name="Wang X."/>
            <person name="Ge C."/>
            <person name="Zhang Z."/>
            <person name="Wang Q."/>
            <person name="Fei Z."/>
            <person name="Jiao C."/>
            <person name="Wang Q."/>
        </authorList>
    </citation>
    <scope>NUCLEOTIDE SEQUENCE [LARGE SCALE GENOMIC DNA]</scope>
    <source>
        <strain evidence="6">cv. Varoflay</strain>
    </source>
</reference>
<dbReference type="SUPFAM" id="SSF51445">
    <property type="entry name" value="(Trans)glycosidases"/>
    <property type="match status" value="1"/>
</dbReference>
<dbReference type="RefSeq" id="XP_021843892.1">
    <property type="nucleotide sequence ID" value="XM_021988200.2"/>
</dbReference>
<dbReference type="AlphaFoldDB" id="A0A9R0I7C1"/>
<evidence type="ECO:0000256" key="3">
    <source>
        <dbReference type="ARBA" id="ARBA00023295"/>
    </source>
</evidence>
<feature type="signal peptide" evidence="5">
    <location>
        <begin position="1"/>
        <end position="33"/>
    </location>
</feature>
<dbReference type="InterPro" id="IPR000490">
    <property type="entry name" value="Glyco_hydro_17"/>
</dbReference>
<dbReference type="PANTHER" id="PTHR32227">
    <property type="entry name" value="GLUCAN ENDO-1,3-BETA-GLUCOSIDASE BG1-RELATED-RELATED"/>
    <property type="match status" value="1"/>
</dbReference>
<dbReference type="Pfam" id="PF00332">
    <property type="entry name" value="Glyco_hydro_17"/>
    <property type="match status" value="1"/>
</dbReference>
<keyword evidence="5" id="KW-0732">Signal</keyword>
<dbReference type="InterPro" id="IPR017853">
    <property type="entry name" value="GH"/>
</dbReference>
<dbReference type="GO" id="GO:0005975">
    <property type="term" value="P:carbohydrate metabolic process"/>
    <property type="evidence" value="ECO:0007669"/>
    <property type="project" value="InterPro"/>
</dbReference>
<keyword evidence="3" id="KW-0326">Glycosidase</keyword>
<dbReference type="Proteomes" id="UP000813463">
    <property type="component" value="Chromosome 5"/>
</dbReference>
<sequence length="345" mass="36904">MFAIATRTKSPMAAATLLFVVAFLCLSLHHAEGQIGVCYGNNGNGLPSQQEVVNLYKTNSIGAMRIYSPDVATLQALQGSGIKTIIDVPRDNLQSLASDQGAANQWVQSNVVPFASAIKYIAVGNEIHPSDQEASSVQPAMQNVLNALNSNNLGAQIKVSTAIDTTLITNSFPPSNGQFSDTSYITPIINFLTSNGSPLLVNVYPYFAYTNNEQAISLEYALFTSPGKVVTDPNNGKDYQNLFDALVDAVYAALARAGAPNTPIVVSESGWPSEGGDAATSDNAGTYYKNLISHVKQGTPLKGQGIETYLFAMFDEDRKQGAATEQHFGLFTPAQQPKYGQLNFT</sequence>
<feature type="chain" id="PRO_5040173485" evidence="5">
    <location>
        <begin position="34"/>
        <end position="345"/>
    </location>
</feature>
<evidence type="ECO:0000256" key="5">
    <source>
        <dbReference type="SAM" id="SignalP"/>
    </source>
</evidence>